<evidence type="ECO:0000313" key="2">
    <source>
        <dbReference type="Proteomes" id="UP001419268"/>
    </source>
</evidence>
<protein>
    <submittedName>
        <fullName evidence="1">Uncharacterized protein</fullName>
    </submittedName>
</protein>
<dbReference type="Proteomes" id="UP001419268">
    <property type="component" value="Unassembled WGS sequence"/>
</dbReference>
<proteinExistence type="predicted"/>
<organism evidence="1 2">
    <name type="scientific">Stephania cephalantha</name>
    <dbReference type="NCBI Taxonomy" id="152367"/>
    <lineage>
        <taxon>Eukaryota</taxon>
        <taxon>Viridiplantae</taxon>
        <taxon>Streptophyta</taxon>
        <taxon>Embryophyta</taxon>
        <taxon>Tracheophyta</taxon>
        <taxon>Spermatophyta</taxon>
        <taxon>Magnoliopsida</taxon>
        <taxon>Ranunculales</taxon>
        <taxon>Menispermaceae</taxon>
        <taxon>Menispermoideae</taxon>
        <taxon>Cissampelideae</taxon>
        <taxon>Stephania</taxon>
    </lineage>
</organism>
<evidence type="ECO:0000313" key="1">
    <source>
        <dbReference type="EMBL" id="KAK9094709.1"/>
    </source>
</evidence>
<gene>
    <name evidence="1" type="ORF">Scep_026178</name>
</gene>
<keyword evidence="2" id="KW-1185">Reference proteome</keyword>
<sequence>MSQSLSCDSQSKESVFPAQNATVHHFYAKLENSPTLYISFTVHMMDKVVKLIKEKEMLKESKSKSDELIKADKNLIHNCLCCGEITYMALRIAIYAGVVTVEGITYVLDVPASLFVEGINTVVEVEAAGVATEALDLGAECAILEAGGGAPSRASIVVEGDGDGVRFRGMGTRLRV</sequence>
<dbReference type="EMBL" id="JBBNAG010000011">
    <property type="protein sequence ID" value="KAK9094709.1"/>
    <property type="molecule type" value="Genomic_DNA"/>
</dbReference>
<comment type="caution">
    <text evidence="1">The sequence shown here is derived from an EMBL/GenBank/DDBJ whole genome shotgun (WGS) entry which is preliminary data.</text>
</comment>
<accession>A0AAP0HQ43</accession>
<dbReference type="AlphaFoldDB" id="A0AAP0HQ43"/>
<name>A0AAP0HQ43_9MAGN</name>
<reference evidence="1 2" key="1">
    <citation type="submission" date="2024-01" db="EMBL/GenBank/DDBJ databases">
        <title>Genome assemblies of Stephania.</title>
        <authorList>
            <person name="Yang L."/>
        </authorList>
    </citation>
    <scope>NUCLEOTIDE SEQUENCE [LARGE SCALE GENOMIC DNA]</scope>
    <source>
        <strain evidence="1">JXDWG</strain>
        <tissue evidence="1">Leaf</tissue>
    </source>
</reference>